<dbReference type="SUPFAM" id="SSF51338">
    <property type="entry name" value="Composite domain of metallo-dependent hydrolases"/>
    <property type="match status" value="1"/>
</dbReference>
<proteinExistence type="predicted"/>
<dbReference type="InterPro" id="IPR032466">
    <property type="entry name" value="Metal_Hydrolase"/>
</dbReference>
<sequence>MRKFLLTAASAAALVGFASAQDMVVMAGKLFTGDGVIEDAAVLIEDGKIMDVGAADDMEWDDDAEMMEAAVVTPGFVDGRTVVGVNGLYNVDADQDADEDTDPNGAELRVIDAYNPLEPLIEYVRAYGVTTMHVTPGDVNPISGQSAVMKTVGERLDEAMLSESAALLFNLGETPKNVYGGNGGPSTRMATAALIRKAFIEAKEWSEKEDAGVDLEKEALAKVLSGDLDAVFAAHRADDIMTAIRIGEEFGFTPHIAYGTEGYLIADKLAEKGVTVIVTPVLGRAAGSLETLNASLENAAILHDAGVPIVFATHQEGYVPKTRVLLFEAAMAVANGLPDEAAIAAMTKAPAELLGVDDSVGSIADGRDADLVLFDGDPFEYRTHVTAVILDGEPVHRRSAD</sequence>
<evidence type="ECO:0000259" key="2">
    <source>
        <dbReference type="Pfam" id="PF01979"/>
    </source>
</evidence>
<dbReference type="InterPro" id="IPR011059">
    <property type="entry name" value="Metal-dep_hydrolase_composite"/>
</dbReference>
<protein>
    <submittedName>
        <fullName evidence="3">Amidohydrolase family protein</fullName>
    </submittedName>
</protein>
<reference evidence="4" key="1">
    <citation type="journal article" date="2019" name="Int. J. Syst. Evol. Microbiol.">
        <title>The Global Catalogue of Microorganisms (GCM) 10K type strain sequencing project: providing services to taxonomists for standard genome sequencing and annotation.</title>
        <authorList>
            <consortium name="The Broad Institute Genomics Platform"/>
            <consortium name="The Broad Institute Genome Sequencing Center for Infectious Disease"/>
            <person name="Wu L."/>
            <person name="Ma J."/>
        </authorList>
    </citation>
    <scope>NUCLEOTIDE SEQUENCE [LARGE SCALE GENOMIC DNA]</scope>
    <source>
        <strain evidence="4">KCTC 22245</strain>
    </source>
</reference>
<dbReference type="InterPro" id="IPR051781">
    <property type="entry name" value="Metallo-dep_Hydrolase"/>
</dbReference>
<dbReference type="PANTHER" id="PTHR43135">
    <property type="entry name" value="ALPHA-D-RIBOSE 1-METHYLPHOSPHONATE 5-TRIPHOSPHATE DIPHOSPHATASE"/>
    <property type="match status" value="1"/>
</dbReference>
<evidence type="ECO:0000256" key="1">
    <source>
        <dbReference type="SAM" id="SignalP"/>
    </source>
</evidence>
<comment type="caution">
    <text evidence="3">The sequence shown here is derived from an EMBL/GenBank/DDBJ whole genome shotgun (WGS) entry which is preliminary data.</text>
</comment>
<dbReference type="SUPFAM" id="SSF51556">
    <property type="entry name" value="Metallo-dependent hydrolases"/>
    <property type="match status" value="1"/>
</dbReference>
<evidence type="ECO:0000313" key="4">
    <source>
        <dbReference type="Proteomes" id="UP001595607"/>
    </source>
</evidence>
<gene>
    <name evidence="3" type="ORF">ACFONP_00785</name>
</gene>
<dbReference type="Pfam" id="PF01979">
    <property type="entry name" value="Amidohydro_1"/>
    <property type="match status" value="1"/>
</dbReference>
<dbReference type="PANTHER" id="PTHR43135:SF3">
    <property type="entry name" value="ALPHA-D-RIBOSE 1-METHYLPHOSPHONATE 5-TRIPHOSPHATE DIPHOSPHATASE"/>
    <property type="match status" value="1"/>
</dbReference>
<name>A0ABV7M7F3_9PROT</name>
<feature type="signal peptide" evidence="1">
    <location>
        <begin position="1"/>
        <end position="20"/>
    </location>
</feature>
<accession>A0ABV7M7F3</accession>
<dbReference type="Proteomes" id="UP001595607">
    <property type="component" value="Unassembled WGS sequence"/>
</dbReference>
<organism evidence="3 4">
    <name type="scientific">Parvularcula lutaonensis</name>
    <dbReference type="NCBI Taxonomy" id="491923"/>
    <lineage>
        <taxon>Bacteria</taxon>
        <taxon>Pseudomonadati</taxon>
        <taxon>Pseudomonadota</taxon>
        <taxon>Alphaproteobacteria</taxon>
        <taxon>Parvularculales</taxon>
        <taxon>Parvularculaceae</taxon>
        <taxon>Parvularcula</taxon>
    </lineage>
</organism>
<evidence type="ECO:0000313" key="3">
    <source>
        <dbReference type="EMBL" id="MFC3301265.1"/>
    </source>
</evidence>
<dbReference type="InterPro" id="IPR006680">
    <property type="entry name" value="Amidohydro-rel"/>
</dbReference>
<dbReference type="RefSeq" id="WP_189571926.1">
    <property type="nucleotide sequence ID" value="NZ_BMXU01000001.1"/>
</dbReference>
<keyword evidence="1" id="KW-0732">Signal</keyword>
<dbReference type="Gene3D" id="3.20.20.140">
    <property type="entry name" value="Metal-dependent hydrolases"/>
    <property type="match status" value="1"/>
</dbReference>
<keyword evidence="4" id="KW-1185">Reference proteome</keyword>
<feature type="domain" description="Amidohydrolase-related" evidence="2">
    <location>
        <begin position="240"/>
        <end position="393"/>
    </location>
</feature>
<dbReference type="EMBL" id="JBHRVA010000002">
    <property type="protein sequence ID" value="MFC3301265.1"/>
    <property type="molecule type" value="Genomic_DNA"/>
</dbReference>
<feature type="chain" id="PRO_5046084417" evidence="1">
    <location>
        <begin position="21"/>
        <end position="401"/>
    </location>
</feature>